<accession>A0A7S1NMB6</accession>
<name>A0A7S1NMB6_9EUGL</name>
<sequence length="319" mass="35542">MITYGLDSLPLLKEAEAEDLIAAGVRPFHAKTLLRALKPGSRARTPVPAGEGGTAVAGGTRGGRVVAGDSDRFFAQSIIAPTSGTITYIPMGFVVHHENIQEFCRDMKFITSGDMPGLSLLDCWASAKKRISLDKDTPRISPDHAQTLHAYTVECNLYKNLNRIMREGNMEQLCSSEYRSYMDFIYFLQTALSSATQLAYRPDQCLYRGIRHGISADHYKPNSIITWHSFSSTTKSMDVALSFAGGSPDQPAGTLFVIVDPKTARGISVWSQYPEEEEWLYTYNTQFKVMPCEMESFVLRDLLMDVDTSKLNILILKEI</sequence>
<evidence type="ECO:0000256" key="1">
    <source>
        <dbReference type="ARBA" id="ARBA00004613"/>
    </source>
</evidence>
<dbReference type="GO" id="GO:0016779">
    <property type="term" value="F:nucleotidyltransferase activity"/>
    <property type="evidence" value="ECO:0007669"/>
    <property type="project" value="UniProtKB-KW"/>
</dbReference>
<evidence type="ECO:0000256" key="6">
    <source>
        <dbReference type="ARBA" id="ARBA00022679"/>
    </source>
</evidence>
<organism evidence="11">
    <name type="scientific">Eutreptiella gymnastica</name>
    <dbReference type="NCBI Taxonomy" id="73025"/>
    <lineage>
        <taxon>Eukaryota</taxon>
        <taxon>Discoba</taxon>
        <taxon>Euglenozoa</taxon>
        <taxon>Euglenida</taxon>
        <taxon>Spirocuta</taxon>
        <taxon>Euglenophyceae</taxon>
        <taxon>Eutreptiales</taxon>
        <taxon>Eutreptiaceae</taxon>
        <taxon>Eutreptiella</taxon>
    </lineage>
</organism>
<dbReference type="SUPFAM" id="SSF56399">
    <property type="entry name" value="ADP-ribosylation"/>
    <property type="match status" value="1"/>
</dbReference>
<keyword evidence="4" id="KW-0800">Toxin</keyword>
<dbReference type="InterPro" id="IPR050999">
    <property type="entry name" value="ADP-ribosyltransferase_ARG"/>
</dbReference>
<comment type="subcellular location">
    <subcellularLocation>
        <location evidence="1">Secreted</location>
    </subcellularLocation>
</comment>
<keyword evidence="6 10" id="KW-0808">Transferase</keyword>
<evidence type="ECO:0000256" key="9">
    <source>
        <dbReference type="ARBA" id="ARBA00047597"/>
    </source>
</evidence>
<keyword evidence="5 10" id="KW-0328">Glycosyltransferase</keyword>
<dbReference type="EC" id="2.4.2.31" evidence="10"/>
<dbReference type="PANTHER" id="PTHR10339">
    <property type="entry name" value="ADP-RIBOSYLTRANSFERASE"/>
    <property type="match status" value="1"/>
</dbReference>
<evidence type="ECO:0000313" key="11">
    <source>
        <dbReference type="EMBL" id="CAD9028411.1"/>
    </source>
</evidence>
<dbReference type="Gene3D" id="3.90.176.10">
    <property type="entry name" value="Toxin ADP-ribosyltransferase, Chain A, domain 1"/>
    <property type="match status" value="1"/>
</dbReference>
<dbReference type="EMBL" id="HBGA01106282">
    <property type="protein sequence ID" value="CAD9028411.1"/>
    <property type="molecule type" value="Transcribed_RNA"/>
</dbReference>
<keyword evidence="10" id="KW-0521">NADP</keyword>
<reference evidence="11" key="1">
    <citation type="submission" date="2021-01" db="EMBL/GenBank/DDBJ databases">
        <authorList>
            <person name="Corre E."/>
            <person name="Pelletier E."/>
            <person name="Niang G."/>
            <person name="Scheremetjew M."/>
            <person name="Finn R."/>
            <person name="Kale V."/>
            <person name="Holt S."/>
            <person name="Cochrane G."/>
            <person name="Meng A."/>
            <person name="Brown T."/>
            <person name="Cohen L."/>
        </authorList>
    </citation>
    <scope>NUCLEOTIDE SEQUENCE</scope>
    <source>
        <strain evidence="11">NIES-381</strain>
    </source>
</reference>
<dbReference type="PROSITE" id="PS51996">
    <property type="entry name" value="TR_MART"/>
    <property type="match status" value="1"/>
</dbReference>
<evidence type="ECO:0000256" key="8">
    <source>
        <dbReference type="ARBA" id="ARBA00023026"/>
    </source>
</evidence>
<dbReference type="GO" id="GO:0106274">
    <property type="term" value="F:NAD+-protein-arginine ADP-ribosyltransferase activity"/>
    <property type="evidence" value="ECO:0007669"/>
    <property type="project" value="UniProtKB-EC"/>
</dbReference>
<dbReference type="PANTHER" id="PTHR10339:SF25">
    <property type="entry name" value="SECRETED EXOENZYME S"/>
    <property type="match status" value="1"/>
</dbReference>
<keyword evidence="3" id="KW-0964">Secreted</keyword>
<keyword evidence="8" id="KW-0843">Virulence</keyword>
<proteinExistence type="inferred from homology"/>
<evidence type="ECO:0000256" key="2">
    <source>
        <dbReference type="ARBA" id="ARBA00009558"/>
    </source>
</evidence>
<dbReference type="AlphaFoldDB" id="A0A7S1NMB6"/>
<dbReference type="GO" id="GO:0005576">
    <property type="term" value="C:extracellular region"/>
    <property type="evidence" value="ECO:0007669"/>
    <property type="project" value="UniProtKB-SubCell"/>
</dbReference>
<dbReference type="Pfam" id="PF01129">
    <property type="entry name" value="ART"/>
    <property type="match status" value="1"/>
</dbReference>
<evidence type="ECO:0000256" key="7">
    <source>
        <dbReference type="ARBA" id="ARBA00022695"/>
    </source>
</evidence>
<protein>
    <recommendedName>
        <fullName evidence="10">NAD(P)(+)--arginine ADP-ribosyltransferase</fullName>
        <ecNumber evidence="10">2.4.2.31</ecNumber>
    </recommendedName>
    <alternativeName>
        <fullName evidence="10">Mono(ADP-ribosyl)transferase</fullName>
    </alternativeName>
</protein>
<evidence type="ECO:0000256" key="3">
    <source>
        <dbReference type="ARBA" id="ARBA00022525"/>
    </source>
</evidence>
<comment type="catalytic activity">
    <reaction evidence="9 10">
        <text>L-arginyl-[protein] + NAD(+) = N(omega)-(ADP-D-ribosyl)-L-arginyl-[protein] + nicotinamide + H(+)</text>
        <dbReference type="Rhea" id="RHEA:19149"/>
        <dbReference type="Rhea" id="RHEA-COMP:10532"/>
        <dbReference type="Rhea" id="RHEA-COMP:15087"/>
        <dbReference type="ChEBI" id="CHEBI:15378"/>
        <dbReference type="ChEBI" id="CHEBI:17154"/>
        <dbReference type="ChEBI" id="CHEBI:29965"/>
        <dbReference type="ChEBI" id="CHEBI:57540"/>
        <dbReference type="ChEBI" id="CHEBI:142554"/>
        <dbReference type="EC" id="2.4.2.31"/>
    </reaction>
</comment>
<comment type="similarity">
    <text evidence="2 10">Belongs to the Arg-specific ADP-ribosyltransferase family.</text>
</comment>
<keyword evidence="7" id="KW-0548">Nucleotidyltransferase</keyword>
<evidence type="ECO:0000256" key="10">
    <source>
        <dbReference type="RuleBase" id="RU361228"/>
    </source>
</evidence>
<dbReference type="GO" id="GO:0003950">
    <property type="term" value="F:NAD+ poly-ADP-ribosyltransferase activity"/>
    <property type="evidence" value="ECO:0007669"/>
    <property type="project" value="TreeGrafter"/>
</dbReference>
<keyword evidence="10" id="KW-0520">NAD</keyword>
<gene>
    <name evidence="11" type="ORF">EGYM00392_LOCUS39546</name>
</gene>
<evidence type="ECO:0000256" key="4">
    <source>
        <dbReference type="ARBA" id="ARBA00022656"/>
    </source>
</evidence>
<evidence type="ECO:0000256" key="5">
    <source>
        <dbReference type="ARBA" id="ARBA00022676"/>
    </source>
</evidence>
<dbReference type="InterPro" id="IPR000768">
    <property type="entry name" value="ART"/>
</dbReference>
<dbReference type="GO" id="GO:0090729">
    <property type="term" value="F:toxin activity"/>
    <property type="evidence" value="ECO:0007669"/>
    <property type="project" value="UniProtKB-KW"/>
</dbReference>